<evidence type="ECO:0000313" key="1">
    <source>
        <dbReference type="EMBL" id="PKD27200.1"/>
    </source>
</evidence>
<evidence type="ECO:0008006" key="3">
    <source>
        <dbReference type="Google" id="ProtNLM"/>
    </source>
</evidence>
<accession>A0A2N0UJQ4</accession>
<proteinExistence type="predicted"/>
<name>A0A2N0UJQ4_9FIRM</name>
<gene>
    <name evidence="1" type="ORF">RBATCC27255_01589</name>
</gene>
<dbReference type="Pfam" id="PF19807">
    <property type="entry name" value="DUF6290"/>
    <property type="match status" value="1"/>
</dbReference>
<dbReference type="InterPro" id="IPR046257">
    <property type="entry name" value="DUF6290"/>
</dbReference>
<dbReference type="Proteomes" id="UP000233425">
    <property type="component" value="Unassembled WGS sequence"/>
</dbReference>
<protein>
    <recommendedName>
        <fullName evidence="3">Antitoxin</fullName>
    </recommendedName>
</protein>
<dbReference type="NCBIfam" id="NF046040">
    <property type="entry name" value="RelB_antitoxin"/>
    <property type="match status" value="1"/>
</dbReference>
<keyword evidence="2" id="KW-1185">Reference proteome</keyword>
<dbReference type="GeneID" id="93769312"/>
<evidence type="ECO:0000313" key="2">
    <source>
        <dbReference type="Proteomes" id="UP000233425"/>
    </source>
</evidence>
<sequence length="73" mass="8586">MAFSIRLTEQEKKIADSYARLHSISLGEAFKQALFEKIEEEYDLAVFDDAYDEYKKSGEESRPISDFWKELDI</sequence>
<dbReference type="RefSeq" id="WP_101029524.1">
    <property type="nucleotide sequence ID" value="NZ_CABMMZ010000072.1"/>
</dbReference>
<dbReference type="AlphaFoldDB" id="A0A2N0UJQ4"/>
<reference evidence="1" key="1">
    <citation type="journal article" date="2018" name="Environ. Microbiol.">
        <title>Sporulation capability and amylosome conservation among diverse human colonic and rumen isolates of the keystone starch-degrader Ruminococcus bromii.</title>
        <authorList>
            <person name="Mukhopadhya I."/>
            <person name="Morais S."/>
            <person name="Laverde-Gomez J."/>
            <person name="Sheridan P.O."/>
            <person name="Walker A.W."/>
            <person name="Kelly W."/>
            <person name="Klieve A.V."/>
            <person name="Ouwerkerk D."/>
            <person name="Duncan S.H."/>
            <person name="Louis P."/>
            <person name="Koropatkin N."/>
            <person name="Cockburn D."/>
            <person name="Kibler R."/>
            <person name="Cooper P.J."/>
            <person name="Sandoval C."/>
            <person name="Crost E."/>
            <person name="Juge N."/>
            <person name="Bayer E.A."/>
            <person name="Flint H.J."/>
        </authorList>
    </citation>
    <scope>NUCLEOTIDE SEQUENCE [LARGE SCALE GENOMIC DNA]</scope>
    <source>
        <strain evidence="1">ATCC 27255</strain>
    </source>
</reference>
<dbReference type="EMBL" id="NNSR01000072">
    <property type="protein sequence ID" value="PKD27200.1"/>
    <property type="molecule type" value="Genomic_DNA"/>
</dbReference>
<comment type="caution">
    <text evidence="1">The sequence shown here is derived from an EMBL/GenBank/DDBJ whole genome shotgun (WGS) entry which is preliminary data.</text>
</comment>
<organism evidence="1 2">
    <name type="scientific">Ruminococcus bromii</name>
    <dbReference type="NCBI Taxonomy" id="40518"/>
    <lineage>
        <taxon>Bacteria</taxon>
        <taxon>Bacillati</taxon>
        <taxon>Bacillota</taxon>
        <taxon>Clostridia</taxon>
        <taxon>Eubacteriales</taxon>
        <taxon>Oscillospiraceae</taxon>
        <taxon>Ruminococcus</taxon>
    </lineage>
</organism>